<reference evidence="2" key="1">
    <citation type="submission" date="2023-06" db="EMBL/GenBank/DDBJ databases">
        <title>Genome-scale phylogeny and comparative genomics of the fungal order Sordariales.</title>
        <authorList>
            <consortium name="Lawrence Berkeley National Laboratory"/>
            <person name="Hensen N."/>
            <person name="Bonometti L."/>
            <person name="Westerberg I."/>
            <person name="Brannstrom I.O."/>
            <person name="Guillou S."/>
            <person name="Cros-Aarteil S."/>
            <person name="Calhoun S."/>
            <person name="Haridas S."/>
            <person name="Kuo A."/>
            <person name="Mondo S."/>
            <person name="Pangilinan J."/>
            <person name="Riley R."/>
            <person name="Labutti K."/>
            <person name="Andreopoulos B."/>
            <person name="Lipzen A."/>
            <person name="Chen C."/>
            <person name="Yanf M."/>
            <person name="Daum C."/>
            <person name="Ng V."/>
            <person name="Clum A."/>
            <person name="Steindorff A."/>
            <person name="Ohm R."/>
            <person name="Martin F."/>
            <person name="Silar P."/>
            <person name="Natvig D."/>
            <person name="Lalanne C."/>
            <person name="Gautier V."/>
            <person name="Ament-Velasquez S.L."/>
            <person name="Kruys A."/>
            <person name="Hutchinson M.I."/>
            <person name="Powell A.J."/>
            <person name="Barry K."/>
            <person name="Miller A.N."/>
            <person name="Grigoriev I.V."/>
            <person name="Debuchy R."/>
            <person name="Gladieux P."/>
            <person name="Thoren M.H."/>
            <person name="Johannesson H."/>
        </authorList>
    </citation>
    <scope>NUCLEOTIDE SEQUENCE</scope>
    <source>
        <strain evidence="2">CBS 606.72</strain>
    </source>
</reference>
<evidence type="ECO:0000313" key="2">
    <source>
        <dbReference type="EMBL" id="KAK0632027.1"/>
    </source>
</evidence>
<gene>
    <name evidence="2" type="ORF">B0T14DRAFT_19170</name>
</gene>
<feature type="region of interest" description="Disordered" evidence="1">
    <location>
        <begin position="160"/>
        <end position="204"/>
    </location>
</feature>
<dbReference type="AlphaFoldDB" id="A0AA39XDM2"/>
<accession>A0AA39XDM2</accession>
<dbReference type="EMBL" id="JAULSU010000001">
    <property type="protein sequence ID" value="KAK0632027.1"/>
    <property type="molecule type" value="Genomic_DNA"/>
</dbReference>
<evidence type="ECO:0000313" key="3">
    <source>
        <dbReference type="Proteomes" id="UP001175000"/>
    </source>
</evidence>
<organism evidence="2 3">
    <name type="scientific">Immersiella caudata</name>
    <dbReference type="NCBI Taxonomy" id="314043"/>
    <lineage>
        <taxon>Eukaryota</taxon>
        <taxon>Fungi</taxon>
        <taxon>Dikarya</taxon>
        <taxon>Ascomycota</taxon>
        <taxon>Pezizomycotina</taxon>
        <taxon>Sordariomycetes</taxon>
        <taxon>Sordariomycetidae</taxon>
        <taxon>Sordariales</taxon>
        <taxon>Lasiosphaeriaceae</taxon>
        <taxon>Immersiella</taxon>
    </lineage>
</organism>
<comment type="caution">
    <text evidence="2">The sequence shown here is derived from an EMBL/GenBank/DDBJ whole genome shotgun (WGS) entry which is preliminary data.</text>
</comment>
<protein>
    <submittedName>
        <fullName evidence="2">Uncharacterized protein</fullName>
    </submittedName>
</protein>
<evidence type="ECO:0000256" key="1">
    <source>
        <dbReference type="SAM" id="MobiDB-lite"/>
    </source>
</evidence>
<dbReference type="Proteomes" id="UP001175000">
    <property type="component" value="Unassembled WGS sequence"/>
</dbReference>
<sequence length="204" mass="22045">MLQRASRGPLTSPSRPAPIVIRRGRGWSRPHGYPPTQSQGSGTGCCAPICAAQMAITRWLENCGLWGVAVVARASLEQQAGRLGWARCSAGSFLRTTRSLALPWPWRFNGEGAAGNRQFWRRVFAEKTHPALPSGSSAMLHLAETVCQSWQVTCAADVPPGPKARHRQHIQLGSRPTNSEVLGSGDEPLSSLSLHQRPAPGLTR</sequence>
<name>A0AA39XDM2_9PEZI</name>
<feature type="region of interest" description="Disordered" evidence="1">
    <location>
        <begin position="1"/>
        <end position="42"/>
    </location>
</feature>
<keyword evidence="3" id="KW-1185">Reference proteome</keyword>
<proteinExistence type="predicted"/>